<organism evidence="7 8">
    <name type="scientific">Geodia barretti</name>
    <name type="common">Barrett's horny sponge</name>
    <dbReference type="NCBI Taxonomy" id="519541"/>
    <lineage>
        <taxon>Eukaryota</taxon>
        <taxon>Metazoa</taxon>
        <taxon>Porifera</taxon>
        <taxon>Demospongiae</taxon>
        <taxon>Heteroscleromorpha</taxon>
        <taxon>Tetractinellida</taxon>
        <taxon>Astrophorina</taxon>
        <taxon>Geodiidae</taxon>
        <taxon>Geodia</taxon>
    </lineage>
</organism>
<evidence type="ECO:0000259" key="6">
    <source>
        <dbReference type="Pfam" id="PF01266"/>
    </source>
</evidence>
<dbReference type="Pfam" id="PF01266">
    <property type="entry name" value="DAO"/>
    <property type="match status" value="1"/>
</dbReference>
<comment type="caution">
    <text evidence="7">The sequence shown here is derived from an EMBL/GenBank/DDBJ whole genome shotgun (WGS) entry which is preliminary data.</text>
</comment>
<dbReference type="AlphaFoldDB" id="A0AA35X184"/>
<dbReference type="InterPro" id="IPR045170">
    <property type="entry name" value="MTOX"/>
</dbReference>
<evidence type="ECO:0000256" key="1">
    <source>
        <dbReference type="ARBA" id="ARBA00001974"/>
    </source>
</evidence>
<keyword evidence="4" id="KW-0274">FAD</keyword>
<dbReference type="Gene3D" id="3.50.50.60">
    <property type="entry name" value="FAD/NAD(P)-binding domain"/>
    <property type="match status" value="1"/>
</dbReference>
<dbReference type="InterPro" id="IPR036188">
    <property type="entry name" value="FAD/NAD-bd_sf"/>
</dbReference>
<dbReference type="EMBL" id="CASHTH010002849">
    <property type="protein sequence ID" value="CAI8036191.1"/>
    <property type="molecule type" value="Genomic_DNA"/>
</dbReference>
<accession>A0AA35X184</accession>
<dbReference type="GO" id="GO:0008115">
    <property type="term" value="F:sarcosine oxidase activity"/>
    <property type="evidence" value="ECO:0007669"/>
    <property type="project" value="TreeGrafter"/>
</dbReference>
<proteinExistence type="inferred from homology"/>
<dbReference type="Proteomes" id="UP001174909">
    <property type="component" value="Unassembled WGS sequence"/>
</dbReference>
<keyword evidence="8" id="KW-1185">Reference proteome</keyword>
<dbReference type="PANTHER" id="PTHR10961">
    <property type="entry name" value="PEROXISOMAL SARCOSINE OXIDASE"/>
    <property type="match status" value="1"/>
</dbReference>
<evidence type="ECO:0000256" key="3">
    <source>
        <dbReference type="ARBA" id="ARBA00022630"/>
    </source>
</evidence>
<evidence type="ECO:0000313" key="7">
    <source>
        <dbReference type="EMBL" id="CAI8036191.1"/>
    </source>
</evidence>
<dbReference type="GO" id="GO:0050660">
    <property type="term" value="F:flavin adenine dinucleotide binding"/>
    <property type="evidence" value="ECO:0007669"/>
    <property type="project" value="InterPro"/>
</dbReference>
<dbReference type="InterPro" id="IPR006076">
    <property type="entry name" value="FAD-dep_OxRdtase"/>
</dbReference>
<evidence type="ECO:0000256" key="5">
    <source>
        <dbReference type="ARBA" id="ARBA00023002"/>
    </source>
</evidence>
<evidence type="ECO:0000313" key="8">
    <source>
        <dbReference type="Proteomes" id="UP001174909"/>
    </source>
</evidence>
<reference evidence="7" key="1">
    <citation type="submission" date="2023-03" db="EMBL/GenBank/DDBJ databases">
        <authorList>
            <person name="Steffen K."/>
            <person name="Cardenas P."/>
        </authorList>
    </citation>
    <scope>NUCLEOTIDE SEQUENCE</scope>
</reference>
<protein>
    <submittedName>
        <fullName evidence="7">FAD-dependent oxidoreductase domain-containing protein 1</fullName>
    </submittedName>
</protein>
<dbReference type="PANTHER" id="PTHR10961:SF7">
    <property type="entry name" value="FAD DEPENDENT OXIDOREDUCTASE DOMAIN-CONTAINING PROTEIN"/>
    <property type="match status" value="1"/>
</dbReference>
<sequence>MANLIYFRPEADNLTLVGNGNREEEADPDTYNQRASTDYVQDVWSRLALRIPGIADGQLAHGYAGLYTTTPDLHPVMDRVDGIDGLYICTGFSGHGFKLAPAVGVCMSELIMDGESKLVDISTLRMGRFSDGSLNTTQYNFKVIA</sequence>
<name>A0AA35X184_GEOBA</name>
<feature type="domain" description="FAD dependent oxidoreductase" evidence="6">
    <location>
        <begin position="4"/>
        <end position="110"/>
    </location>
</feature>
<keyword evidence="5" id="KW-0560">Oxidoreductase</keyword>
<evidence type="ECO:0000256" key="4">
    <source>
        <dbReference type="ARBA" id="ARBA00022827"/>
    </source>
</evidence>
<evidence type="ECO:0000256" key="2">
    <source>
        <dbReference type="ARBA" id="ARBA00010989"/>
    </source>
</evidence>
<comment type="cofactor">
    <cofactor evidence="1">
        <name>FAD</name>
        <dbReference type="ChEBI" id="CHEBI:57692"/>
    </cofactor>
</comment>
<keyword evidence="3" id="KW-0285">Flavoprotein</keyword>
<gene>
    <name evidence="7" type="ORF">GBAR_LOCUS20299</name>
</gene>
<dbReference type="SUPFAM" id="SSF51971">
    <property type="entry name" value="Nucleotide-binding domain"/>
    <property type="match status" value="1"/>
</dbReference>
<comment type="similarity">
    <text evidence="2">Belongs to the MSOX/MTOX family.</text>
</comment>
<dbReference type="Gene3D" id="3.30.9.10">
    <property type="entry name" value="D-Amino Acid Oxidase, subunit A, domain 2"/>
    <property type="match status" value="1"/>
</dbReference>